<accession>A0A9P9JKB0</accession>
<dbReference type="PANTHER" id="PTHR43161:SF25">
    <property type="entry name" value="ALCOHOL DEHYDROGENASE, PUTATIVE (AFU_ORTHOLOGUE AFUA_1G14390)-RELATED"/>
    <property type="match status" value="1"/>
</dbReference>
<protein>
    <submittedName>
        <fullName evidence="8">Chaperonin 10-like protein</fullName>
    </submittedName>
</protein>
<evidence type="ECO:0000256" key="5">
    <source>
        <dbReference type="ARBA" id="ARBA00023002"/>
    </source>
</evidence>
<dbReference type="Pfam" id="PF00107">
    <property type="entry name" value="ADH_zinc_N"/>
    <property type="match status" value="1"/>
</dbReference>
<comment type="caution">
    <text evidence="8">The sequence shown here is derived from an EMBL/GenBank/DDBJ whole genome shotgun (WGS) entry which is preliminary data.</text>
</comment>
<dbReference type="Proteomes" id="UP000720189">
    <property type="component" value="Unassembled WGS sequence"/>
</dbReference>
<keyword evidence="3" id="KW-0479">Metal-binding</keyword>
<comment type="similarity">
    <text evidence="2">Belongs to the zinc-containing alcohol dehydrogenase family.</text>
</comment>
<reference evidence="8" key="1">
    <citation type="journal article" date="2021" name="Nat. Commun.">
        <title>Genetic determinants of endophytism in the Arabidopsis root mycobiome.</title>
        <authorList>
            <person name="Mesny F."/>
            <person name="Miyauchi S."/>
            <person name="Thiergart T."/>
            <person name="Pickel B."/>
            <person name="Atanasova L."/>
            <person name="Karlsson M."/>
            <person name="Huettel B."/>
            <person name="Barry K.W."/>
            <person name="Haridas S."/>
            <person name="Chen C."/>
            <person name="Bauer D."/>
            <person name="Andreopoulos W."/>
            <person name="Pangilinan J."/>
            <person name="LaButti K."/>
            <person name="Riley R."/>
            <person name="Lipzen A."/>
            <person name="Clum A."/>
            <person name="Drula E."/>
            <person name="Henrissat B."/>
            <person name="Kohler A."/>
            <person name="Grigoriev I.V."/>
            <person name="Martin F.M."/>
            <person name="Hacquard S."/>
        </authorList>
    </citation>
    <scope>NUCLEOTIDE SEQUENCE</scope>
    <source>
        <strain evidence="8">MPI-CAGE-AT-0023</strain>
    </source>
</reference>
<dbReference type="SUPFAM" id="SSF50129">
    <property type="entry name" value="GroES-like"/>
    <property type="match status" value="1"/>
</dbReference>
<dbReference type="GO" id="GO:0006062">
    <property type="term" value="P:sorbitol catabolic process"/>
    <property type="evidence" value="ECO:0007669"/>
    <property type="project" value="TreeGrafter"/>
</dbReference>
<keyword evidence="5" id="KW-0560">Oxidoreductase</keyword>
<gene>
    <name evidence="8" type="ORF">BKA55DRAFT_681651</name>
</gene>
<evidence type="ECO:0000259" key="6">
    <source>
        <dbReference type="Pfam" id="PF00107"/>
    </source>
</evidence>
<dbReference type="GO" id="GO:0046872">
    <property type="term" value="F:metal ion binding"/>
    <property type="evidence" value="ECO:0007669"/>
    <property type="project" value="UniProtKB-KW"/>
</dbReference>
<proteinExistence type="inferred from homology"/>
<keyword evidence="4" id="KW-0862">Zinc</keyword>
<dbReference type="SUPFAM" id="SSF51735">
    <property type="entry name" value="NAD(P)-binding Rossmann-fold domains"/>
    <property type="match status" value="1"/>
</dbReference>
<dbReference type="EMBL" id="JAGMUX010000034">
    <property type="protein sequence ID" value="KAH7207842.1"/>
    <property type="molecule type" value="Genomic_DNA"/>
</dbReference>
<comment type="cofactor">
    <cofactor evidence="1">
        <name>Zn(2+)</name>
        <dbReference type="ChEBI" id="CHEBI:29105"/>
    </cofactor>
</comment>
<dbReference type="InterPro" id="IPR013154">
    <property type="entry name" value="ADH-like_N"/>
</dbReference>
<dbReference type="RefSeq" id="XP_046041217.1">
    <property type="nucleotide sequence ID" value="XM_046198262.1"/>
</dbReference>
<evidence type="ECO:0000256" key="1">
    <source>
        <dbReference type="ARBA" id="ARBA00001947"/>
    </source>
</evidence>
<evidence type="ECO:0000313" key="9">
    <source>
        <dbReference type="Proteomes" id="UP000720189"/>
    </source>
</evidence>
<feature type="domain" description="Alcohol dehydrogenase-like C-terminal" evidence="6">
    <location>
        <begin position="161"/>
        <end position="298"/>
    </location>
</feature>
<feature type="domain" description="Alcohol dehydrogenase-like N-terminal" evidence="7">
    <location>
        <begin position="32"/>
        <end position="123"/>
    </location>
</feature>
<dbReference type="GeneID" id="70228216"/>
<dbReference type="AlphaFoldDB" id="A0A9P9JKB0"/>
<dbReference type="Gene3D" id="3.90.180.10">
    <property type="entry name" value="Medium-chain alcohol dehydrogenases, catalytic domain"/>
    <property type="match status" value="1"/>
</dbReference>
<name>A0A9P9JKB0_FUSRE</name>
<organism evidence="8 9">
    <name type="scientific">Fusarium redolens</name>
    <dbReference type="NCBI Taxonomy" id="48865"/>
    <lineage>
        <taxon>Eukaryota</taxon>
        <taxon>Fungi</taxon>
        <taxon>Dikarya</taxon>
        <taxon>Ascomycota</taxon>
        <taxon>Pezizomycotina</taxon>
        <taxon>Sordariomycetes</taxon>
        <taxon>Hypocreomycetidae</taxon>
        <taxon>Hypocreales</taxon>
        <taxon>Nectriaceae</taxon>
        <taxon>Fusarium</taxon>
        <taxon>Fusarium redolens species complex</taxon>
    </lineage>
</organism>
<sequence>MAVEHVKASVLHSPKELRLEERELPNPASNEDQIAVQSTGLGGPDLHYYSHFRNGDIIVREPLTLDHGSAGTIISVGSEVTCLKPGDHVALEFRSSAKATPHAQGTLQWGINHPAKWCHKMPDHITLDLGALVEPLSVAMHARDRAALPKRSTVLILGAGAVGLLAAAIVKVDQAKTVIIADILKDRLDFATANGFADASVLVPMERPQTMEDKLTFDQTVAALVKETRANGEAVGEVTAVYQCTGVETSWRRGEVMIIGMGTPVLTIPISAAAHSEVDIVGVFRYANTYKDIIELLANPPANMPDVIRHPKI</sequence>
<evidence type="ECO:0000256" key="2">
    <source>
        <dbReference type="ARBA" id="ARBA00008072"/>
    </source>
</evidence>
<keyword evidence="9" id="KW-1185">Reference proteome</keyword>
<dbReference type="InterPro" id="IPR036291">
    <property type="entry name" value="NAD(P)-bd_dom_sf"/>
</dbReference>
<evidence type="ECO:0000256" key="4">
    <source>
        <dbReference type="ARBA" id="ARBA00022833"/>
    </source>
</evidence>
<dbReference type="GO" id="GO:0003939">
    <property type="term" value="F:L-iditol 2-dehydrogenase (NAD+) activity"/>
    <property type="evidence" value="ECO:0007669"/>
    <property type="project" value="TreeGrafter"/>
</dbReference>
<dbReference type="PANTHER" id="PTHR43161">
    <property type="entry name" value="SORBITOL DEHYDROGENASE"/>
    <property type="match status" value="1"/>
</dbReference>
<dbReference type="OrthoDB" id="5363962at2759"/>
<dbReference type="Gene3D" id="3.40.50.720">
    <property type="entry name" value="NAD(P)-binding Rossmann-like Domain"/>
    <property type="match status" value="1"/>
</dbReference>
<dbReference type="InterPro" id="IPR013149">
    <property type="entry name" value="ADH-like_C"/>
</dbReference>
<evidence type="ECO:0000256" key="3">
    <source>
        <dbReference type="ARBA" id="ARBA00022723"/>
    </source>
</evidence>
<evidence type="ECO:0000259" key="7">
    <source>
        <dbReference type="Pfam" id="PF08240"/>
    </source>
</evidence>
<dbReference type="InterPro" id="IPR011032">
    <property type="entry name" value="GroES-like_sf"/>
</dbReference>
<evidence type="ECO:0000313" key="8">
    <source>
        <dbReference type="EMBL" id="KAH7207842.1"/>
    </source>
</evidence>
<dbReference type="Pfam" id="PF08240">
    <property type="entry name" value="ADH_N"/>
    <property type="match status" value="1"/>
</dbReference>